<reference evidence="2 3" key="1">
    <citation type="journal article" date="2024" name="BMC Genomics">
        <title>De novo assembly and annotation of Popillia japonica's genome with initial clues to its potential as an invasive pest.</title>
        <authorList>
            <person name="Cucini C."/>
            <person name="Boschi S."/>
            <person name="Funari R."/>
            <person name="Cardaioli E."/>
            <person name="Iannotti N."/>
            <person name="Marturano G."/>
            <person name="Paoli F."/>
            <person name="Bruttini M."/>
            <person name="Carapelli A."/>
            <person name="Frati F."/>
            <person name="Nardi F."/>
        </authorList>
    </citation>
    <scope>NUCLEOTIDE SEQUENCE [LARGE SCALE GENOMIC DNA]</scope>
    <source>
        <strain evidence="2">DMR45628</strain>
    </source>
</reference>
<feature type="region of interest" description="Disordered" evidence="1">
    <location>
        <begin position="151"/>
        <end position="178"/>
    </location>
</feature>
<accession>A0AAW1LY76</accession>
<evidence type="ECO:0000256" key="1">
    <source>
        <dbReference type="SAM" id="MobiDB-lite"/>
    </source>
</evidence>
<protein>
    <submittedName>
        <fullName evidence="2">Uncharacterized protein</fullName>
    </submittedName>
</protein>
<sequence>MLGNNRSASKKKTEKCGFTLELKPMPEIALLDPITGALPKNYKKILADKERNSIFPNNSKNQLGLEFQKNTHNDSFKAQLKPMPEIALLDPITGLLPKNYKEILAQSAGKAVKLGSTRKSKDLEFKISKLETSDKRLSKIGQTLQINTKKGPRKALFTRPRTPSLTSKGGNFPKPTKTLSTEINESVLLDADETEKQIFSQKKRQIASTIHKPQVFNQTNNNRKRSATSTSSLEEFLKLERETKTPKSAIKSKRRKDMSLAESMDVIMTKLNENNNLMKSIEKNNIEINNNMQKILHSLQDINNKDVHSTKNGTGKLTENIPLISPNEFTSKTNLLVTTLKSNFQKKVLFDIASDENHSPHIKKKTISVTKTVQQTPNTMFRNVSKKADEQLLKLQDTPKSAFFYL</sequence>
<comment type="caution">
    <text evidence="2">The sequence shown here is derived from an EMBL/GenBank/DDBJ whole genome shotgun (WGS) entry which is preliminary data.</text>
</comment>
<proteinExistence type="predicted"/>
<dbReference type="AlphaFoldDB" id="A0AAW1LY76"/>
<gene>
    <name evidence="2" type="ORF">QE152_g9558</name>
</gene>
<evidence type="ECO:0000313" key="2">
    <source>
        <dbReference type="EMBL" id="KAK9738812.1"/>
    </source>
</evidence>
<dbReference type="EMBL" id="JASPKY010000082">
    <property type="protein sequence ID" value="KAK9738812.1"/>
    <property type="molecule type" value="Genomic_DNA"/>
</dbReference>
<name>A0AAW1LY76_POPJA</name>
<keyword evidence="3" id="KW-1185">Reference proteome</keyword>
<organism evidence="2 3">
    <name type="scientific">Popillia japonica</name>
    <name type="common">Japanese beetle</name>
    <dbReference type="NCBI Taxonomy" id="7064"/>
    <lineage>
        <taxon>Eukaryota</taxon>
        <taxon>Metazoa</taxon>
        <taxon>Ecdysozoa</taxon>
        <taxon>Arthropoda</taxon>
        <taxon>Hexapoda</taxon>
        <taxon>Insecta</taxon>
        <taxon>Pterygota</taxon>
        <taxon>Neoptera</taxon>
        <taxon>Endopterygota</taxon>
        <taxon>Coleoptera</taxon>
        <taxon>Polyphaga</taxon>
        <taxon>Scarabaeiformia</taxon>
        <taxon>Scarabaeidae</taxon>
        <taxon>Rutelinae</taxon>
        <taxon>Popillia</taxon>
    </lineage>
</organism>
<evidence type="ECO:0000313" key="3">
    <source>
        <dbReference type="Proteomes" id="UP001458880"/>
    </source>
</evidence>
<dbReference type="Proteomes" id="UP001458880">
    <property type="component" value="Unassembled WGS sequence"/>
</dbReference>